<keyword evidence="2" id="KW-0808">Transferase</keyword>
<evidence type="ECO:0008006" key="5">
    <source>
        <dbReference type="Google" id="ProtNLM"/>
    </source>
</evidence>
<keyword evidence="1" id="KW-0328">Glycosyltransferase</keyword>
<dbReference type="PANTHER" id="PTHR43398">
    <property type="entry name" value="DOLICHOL-PHOSPHATE MANNOSYLTRANSFERASE SUBUNIT 1"/>
    <property type="match status" value="1"/>
</dbReference>
<evidence type="ECO:0000256" key="1">
    <source>
        <dbReference type="ARBA" id="ARBA00022676"/>
    </source>
</evidence>
<dbReference type="AlphaFoldDB" id="A0A1F4WL34"/>
<evidence type="ECO:0000256" key="2">
    <source>
        <dbReference type="ARBA" id="ARBA00022679"/>
    </source>
</evidence>
<dbReference type="Proteomes" id="UP000179113">
    <property type="component" value="Unassembled WGS sequence"/>
</dbReference>
<evidence type="ECO:0000313" key="4">
    <source>
        <dbReference type="Proteomes" id="UP000179113"/>
    </source>
</evidence>
<protein>
    <recommendedName>
        <fullName evidence="5">Glycosyltransferase 2-like domain-containing protein</fullName>
    </recommendedName>
</protein>
<evidence type="ECO:0000313" key="3">
    <source>
        <dbReference type="EMBL" id="OGC70101.1"/>
    </source>
</evidence>
<dbReference type="InterPro" id="IPR039528">
    <property type="entry name" value="DPM1-like"/>
</dbReference>
<gene>
    <name evidence="3" type="ORF">A2415_00690</name>
</gene>
<dbReference type="SUPFAM" id="SSF53448">
    <property type="entry name" value="Nucleotide-diphospho-sugar transferases"/>
    <property type="match status" value="1"/>
</dbReference>
<organism evidence="3 4">
    <name type="scientific">candidate division WWE3 bacterium RIFOXYC1_FULL_39_7</name>
    <dbReference type="NCBI Taxonomy" id="1802643"/>
    <lineage>
        <taxon>Bacteria</taxon>
        <taxon>Katanobacteria</taxon>
    </lineage>
</organism>
<name>A0A1F4WL34_UNCKA</name>
<dbReference type="GO" id="GO:0004582">
    <property type="term" value="F:dolichyl-phosphate beta-D-mannosyltransferase activity"/>
    <property type="evidence" value="ECO:0007669"/>
    <property type="project" value="InterPro"/>
</dbReference>
<comment type="caution">
    <text evidence="3">The sequence shown here is derived from an EMBL/GenBank/DDBJ whole genome shotgun (WGS) entry which is preliminary data.</text>
</comment>
<dbReference type="EMBL" id="MEWA01000010">
    <property type="protein sequence ID" value="OGC70101.1"/>
    <property type="molecule type" value="Genomic_DNA"/>
</dbReference>
<dbReference type="PANTHER" id="PTHR43398:SF1">
    <property type="entry name" value="DOLICHOL-PHOSPHATE MANNOSYLTRANSFERASE SUBUNIT 1"/>
    <property type="match status" value="1"/>
</dbReference>
<reference evidence="3 4" key="1">
    <citation type="journal article" date="2016" name="Nat. Commun.">
        <title>Thousands of microbial genomes shed light on interconnected biogeochemical processes in an aquifer system.</title>
        <authorList>
            <person name="Anantharaman K."/>
            <person name="Brown C.T."/>
            <person name="Hug L.A."/>
            <person name="Sharon I."/>
            <person name="Castelle C.J."/>
            <person name="Probst A.J."/>
            <person name="Thomas B.C."/>
            <person name="Singh A."/>
            <person name="Wilkins M.J."/>
            <person name="Karaoz U."/>
            <person name="Brodie E.L."/>
            <person name="Williams K.H."/>
            <person name="Hubbard S.S."/>
            <person name="Banfield J.F."/>
        </authorList>
    </citation>
    <scope>NUCLEOTIDE SEQUENCE [LARGE SCALE GENOMIC DNA]</scope>
</reference>
<sequence length="255" mass="28310">MTRIGVSLSVGYNDLEPQALKIFDVVQLMGGIPLVVLCTHSVLDPEGTNKVMELCHKYPDKIFPAIADSGSFSAAYLLGMQVAVEKGADFVISMDSDGAHDVCEIPKFIHEFTRGHEVVLASRVLPGGANKYPLQRRVVSRVATILANILLVPWSKRITDFSSGYEGLSRYVVQKLFKSYTPDTWISVVYGPYHLQNTELRLALLNSGYTIKEVPITYGVNKNGKPLKVGYLVQALLGFFRMVRWVLDQKSNKKG</sequence>
<proteinExistence type="predicted"/>
<accession>A0A1F4WL34</accession>
<dbReference type="CDD" id="cd04179">
    <property type="entry name" value="DPM_DPG-synthase_like"/>
    <property type="match status" value="1"/>
</dbReference>
<dbReference type="InterPro" id="IPR029044">
    <property type="entry name" value="Nucleotide-diphossugar_trans"/>
</dbReference>
<dbReference type="Gene3D" id="3.90.550.10">
    <property type="entry name" value="Spore Coat Polysaccharide Biosynthesis Protein SpsA, Chain A"/>
    <property type="match status" value="1"/>
</dbReference>